<gene>
    <name evidence="2" type="ORF">SEA_IZZY_2</name>
</gene>
<dbReference type="RefSeq" id="YP_009215380.1">
    <property type="nucleotide sequence ID" value="NC_028976.1"/>
</dbReference>
<evidence type="ECO:0000256" key="1">
    <source>
        <dbReference type="SAM" id="MobiDB-lite"/>
    </source>
</evidence>
<dbReference type="GeneID" id="26641706"/>
<proteinExistence type="predicted"/>
<dbReference type="Gene3D" id="1.10.30.50">
    <property type="match status" value="1"/>
</dbReference>
<sequence>MAGWSGSDRRERLPANWQQIRRRILRRDGNRCTWVEYHGARCEELATEVDHIVAGDNHDDSNLRSLCTWHHARKSASEGAAASAAKRRRIEKRFRRTEDHPGLT</sequence>
<feature type="compositionally biased region" description="Basic residues" evidence="1">
    <location>
        <begin position="85"/>
        <end position="95"/>
    </location>
</feature>
<name>A0A0K1Y9R4_9CAUD</name>
<dbReference type="EMBL" id="KT184390">
    <property type="protein sequence ID" value="AKY03609.1"/>
    <property type="molecule type" value="Genomic_DNA"/>
</dbReference>
<evidence type="ECO:0000313" key="3">
    <source>
        <dbReference type="Proteomes" id="UP000202851"/>
    </source>
</evidence>
<dbReference type="KEGG" id="vg:26641706"/>
<dbReference type="Proteomes" id="UP000202851">
    <property type="component" value="Segment"/>
</dbReference>
<dbReference type="OrthoDB" id="17914at10239"/>
<keyword evidence="2" id="KW-0255">Endonuclease</keyword>
<feature type="region of interest" description="Disordered" evidence="1">
    <location>
        <begin position="77"/>
        <end position="104"/>
    </location>
</feature>
<accession>A0A0K1Y9R4</accession>
<reference evidence="2 3" key="1">
    <citation type="submission" date="2015-06" db="EMBL/GenBank/DDBJ databases">
        <authorList>
            <person name="Narvaez J.M."/>
            <person name="Syed O."/>
            <person name="Smith B.R."/>
            <person name="Layton S.R."/>
            <person name="Bhuiyan S."/>
            <person name="Benjamin R.C."/>
            <person name="Hughes L.E."/>
            <person name="Bradley K.W."/>
            <person name="Asai D.J."/>
            <person name="Bowman C.A."/>
            <person name="Russell D.A."/>
            <person name="Pope W.H."/>
            <person name="Jacobs-Sera D."/>
            <person name="Hendrix R.W."/>
            <person name="Hatfull G.F."/>
        </authorList>
    </citation>
    <scope>NUCLEOTIDE SEQUENCE [LARGE SCALE GENOMIC DNA]</scope>
</reference>
<keyword evidence="2" id="KW-0378">Hydrolase</keyword>
<evidence type="ECO:0000313" key="2">
    <source>
        <dbReference type="EMBL" id="AKY03609.1"/>
    </source>
</evidence>
<keyword evidence="2" id="KW-0540">Nuclease</keyword>
<keyword evidence="3" id="KW-1185">Reference proteome</keyword>
<organism evidence="2 3">
    <name type="scientific">Streptomyces phage Izzy</name>
    <dbReference type="NCBI Taxonomy" id="1674926"/>
    <lineage>
        <taxon>Viruses</taxon>
        <taxon>Duplodnaviria</taxon>
        <taxon>Heunggongvirae</taxon>
        <taxon>Uroviricota</taxon>
        <taxon>Caudoviricetes</taxon>
        <taxon>Arquatrovirinae</taxon>
        <taxon>Likavirus</taxon>
        <taxon>Likavirus izzy</taxon>
    </lineage>
</organism>
<dbReference type="GO" id="GO:0004519">
    <property type="term" value="F:endonuclease activity"/>
    <property type="evidence" value="ECO:0007669"/>
    <property type="project" value="UniProtKB-KW"/>
</dbReference>
<protein>
    <submittedName>
        <fullName evidence="2">HNH endonuclease</fullName>
    </submittedName>
</protein>